<gene>
    <name evidence="2" type="ORF">PISMIDRAFT_672089</name>
</gene>
<dbReference type="HOGENOM" id="CLU_2980006_0_0_1"/>
<evidence type="ECO:0000313" key="3">
    <source>
        <dbReference type="Proteomes" id="UP000054018"/>
    </source>
</evidence>
<dbReference type="EMBL" id="KN833689">
    <property type="protein sequence ID" value="KIK29400.1"/>
    <property type="molecule type" value="Genomic_DNA"/>
</dbReference>
<protein>
    <submittedName>
        <fullName evidence="2">Uncharacterized protein</fullName>
    </submittedName>
</protein>
<organism evidence="2 3">
    <name type="scientific">Pisolithus microcarpus 441</name>
    <dbReference type="NCBI Taxonomy" id="765257"/>
    <lineage>
        <taxon>Eukaryota</taxon>
        <taxon>Fungi</taxon>
        <taxon>Dikarya</taxon>
        <taxon>Basidiomycota</taxon>
        <taxon>Agaricomycotina</taxon>
        <taxon>Agaricomycetes</taxon>
        <taxon>Agaricomycetidae</taxon>
        <taxon>Boletales</taxon>
        <taxon>Sclerodermatineae</taxon>
        <taxon>Pisolithaceae</taxon>
        <taxon>Pisolithus</taxon>
    </lineage>
</organism>
<reference evidence="3" key="2">
    <citation type="submission" date="2015-01" db="EMBL/GenBank/DDBJ databases">
        <title>Evolutionary Origins and Diversification of the Mycorrhizal Mutualists.</title>
        <authorList>
            <consortium name="DOE Joint Genome Institute"/>
            <consortium name="Mycorrhizal Genomics Consortium"/>
            <person name="Kohler A."/>
            <person name="Kuo A."/>
            <person name="Nagy L.G."/>
            <person name="Floudas D."/>
            <person name="Copeland A."/>
            <person name="Barry K.W."/>
            <person name="Cichocki N."/>
            <person name="Veneault-Fourrey C."/>
            <person name="LaButti K."/>
            <person name="Lindquist E.A."/>
            <person name="Lipzen A."/>
            <person name="Lundell T."/>
            <person name="Morin E."/>
            <person name="Murat C."/>
            <person name="Riley R."/>
            <person name="Ohm R."/>
            <person name="Sun H."/>
            <person name="Tunlid A."/>
            <person name="Henrissat B."/>
            <person name="Grigoriev I.V."/>
            <person name="Hibbett D.S."/>
            <person name="Martin F."/>
        </authorList>
    </citation>
    <scope>NUCLEOTIDE SEQUENCE [LARGE SCALE GENOMIC DNA]</scope>
    <source>
        <strain evidence="3">441</strain>
    </source>
</reference>
<dbReference type="Proteomes" id="UP000054018">
    <property type="component" value="Unassembled WGS sequence"/>
</dbReference>
<reference evidence="2 3" key="1">
    <citation type="submission" date="2014-04" db="EMBL/GenBank/DDBJ databases">
        <authorList>
            <consortium name="DOE Joint Genome Institute"/>
            <person name="Kuo A."/>
            <person name="Kohler A."/>
            <person name="Costa M.D."/>
            <person name="Nagy L.G."/>
            <person name="Floudas D."/>
            <person name="Copeland A."/>
            <person name="Barry K.W."/>
            <person name="Cichocki N."/>
            <person name="Veneault-Fourrey C."/>
            <person name="LaButti K."/>
            <person name="Lindquist E.A."/>
            <person name="Lipzen A."/>
            <person name="Lundell T."/>
            <person name="Morin E."/>
            <person name="Murat C."/>
            <person name="Sun H."/>
            <person name="Tunlid A."/>
            <person name="Henrissat B."/>
            <person name="Grigoriev I.V."/>
            <person name="Hibbett D.S."/>
            <person name="Martin F."/>
            <person name="Nordberg H.P."/>
            <person name="Cantor M.N."/>
            <person name="Hua S.X."/>
        </authorList>
    </citation>
    <scope>NUCLEOTIDE SEQUENCE [LARGE SCALE GENOMIC DNA]</scope>
    <source>
        <strain evidence="2 3">441</strain>
    </source>
</reference>
<sequence length="58" mass="6092">MGELAKTDVGRVQLICRSGISILGCLGPWALRAVTSPASAPSPVEPKPNTYEVSRTLP</sequence>
<keyword evidence="3" id="KW-1185">Reference proteome</keyword>
<accession>A0A0C9YWE0</accession>
<name>A0A0C9YWE0_9AGAM</name>
<evidence type="ECO:0000256" key="1">
    <source>
        <dbReference type="SAM" id="MobiDB-lite"/>
    </source>
</evidence>
<dbReference type="AlphaFoldDB" id="A0A0C9YWE0"/>
<feature type="region of interest" description="Disordered" evidence="1">
    <location>
        <begin position="36"/>
        <end position="58"/>
    </location>
</feature>
<evidence type="ECO:0000313" key="2">
    <source>
        <dbReference type="EMBL" id="KIK29400.1"/>
    </source>
</evidence>
<proteinExistence type="predicted"/>